<organism evidence="1 2">
    <name type="scientific">Lyophyllum shimeji</name>
    <name type="common">Hon-shimeji</name>
    <name type="synonym">Tricholoma shimeji</name>
    <dbReference type="NCBI Taxonomy" id="47721"/>
    <lineage>
        <taxon>Eukaryota</taxon>
        <taxon>Fungi</taxon>
        <taxon>Dikarya</taxon>
        <taxon>Basidiomycota</taxon>
        <taxon>Agaricomycotina</taxon>
        <taxon>Agaricomycetes</taxon>
        <taxon>Agaricomycetidae</taxon>
        <taxon>Agaricales</taxon>
        <taxon>Tricholomatineae</taxon>
        <taxon>Lyophyllaceae</taxon>
        <taxon>Lyophyllum</taxon>
    </lineage>
</organism>
<sequence>MWLASREIEVMELAPPTDGKGVLLFMLEEDIHAEIVTAITVYIINPLFPAPESTQLASPQNLRIWTEELDTQVALLYTEFVTVRDFQDGTFPGTPVLLQFSKAAWWSFENIVFTPSLLCVQPRSTGYRRQCYWRPYYPVYMALLIL</sequence>
<dbReference type="EMBL" id="BRPK01000016">
    <property type="protein sequence ID" value="GLB44200.1"/>
    <property type="molecule type" value="Genomic_DNA"/>
</dbReference>
<evidence type="ECO:0000313" key="1">
    <source>
        <dbReference type="EMBL" id="GLB44200.1"/>
    </source>
</evidence>
<dbReference type="Proteomes" id="UP001063166">
    <property type="component" value="Unassembled WGS sequence"/>
</dbReference>
<evidence type="ECO:0000313" key="2">
    <source>
        <dbReference type="Proteomes" id="UP001063166"/>
    </source>
</evidence>
<reference evidence="1" key="1">
    <citation type="submission" date="2022-07" db="EMBL/GenBank/DDBJ databases">
        <title>The genome of Lyophyllum shimeji provides insight into the initial evolution of ectomycorrhizal fungal genome.</title>
        <authorList>
            <person name="Kobayashi Y."/>
            <person name="Shibata T."/>
            <person name="Hirakawa H."/>
            <person name="Shigenobu S."/>
            <person name="Nishiyama T."/>
            <person name="Yamada A."/>
            <person name="Hasebe M."/>
            <person name="Kawaguchi M."/>
        </authorList>
    </citation>
    <scope>NUCLEOTIDE SEQUENCE</scope>
    <source>
        <strain evidence="1">AT787</strain>
    </source>
</reference>
<accession>A0A9P3UU01</accession>
<name>A0A9P3UU01_LYOSH</name>
<protein>
    <submittedName>
        <fullName evidence="1">Uncharacterized protein</fullName>
    </submittedName>
</protein>
<proteinExistence type="predicted"/>
<gene>
    <name evidence="1" type="ORF">LshimejAT787_1601300</name>
</gene>
<keyword evidence="2" id="KW-1185">Reference proteome</keyword>
<comment type="caution">
    <text evidence="1">The sequence shown here is derived from an EMBL/GenBank/DDBJ whole genome shotgun (WGS) entry which is preliminary data.</text>
</comment>
<dbReference type="AlphaFoldDB" id="A0A9P3UU01"/>